<keyword evidence="1" id="KW-0547">Nucleotide-binding</keyword>
<dbReference type="Proteomes" id="UP000284416">
    <property type="component" value="Unassembled WGS sequence"/>
</dbReference>
<dbReference type="Pfam" id="PF14398">
    <property type="entry name" value="ATPgrasp_YheCD"/>
    <property type="match status" value="1"/>
</dbReference>
<reference evidence="3 4" key="1">
    <citation type="journal article" date="2017" name="Int. J. Syst. Evol. Microbiol.">
        <title>Bacillus notoginsengisoli sp. nov., a novel bacterium isolated from the rhizosphere of Panax notoginseng.</title>
        <authorList>
            <person name="Zhang M.Y."/>
            <person name="Cheng J."/>
            <person name="Cai Y."/>
            <person name="Zhang T.Y."/>
            <person name="Wu Y.Y."/>
            <person name="Manikprabhu D."/>
            <person name="Li W.J."/>
            <person name="Zhang Y.X."/>
        </authorList>
    </citation>
    <scope>NUCLEOTIDE SEQUENCE [LARGE SCALE GENOMIC DNA]</scope>
    <source>
        <strain evidence="3 4">JCM 30743</strain>
    </source>
</reference>
<keyword evidence="1" id="KW-0067">ATP-binding</keyword>
<dbReference type="SUPFAM" id="SSF56059">
    <property type="entry name" value="Glutathione synthetase ATP-binding domain-like"/>
    <property type="match status" value="1"/>
</dbReference>
<sequence>MGVSNVRILISKKARRRVGVSSSLWQKWKLSEDEFYTLSFGGRSLKTRLKRVKGKKERVILPPEQSDDLLLPFPKQVQATFRNNTIKIGPVIGLMTEIHPNYKTIFHEILQSEDYTNHYCFVFSPFDIDLDSGTVVGRFLDWDEGERRWHKHTVPIPDVIYNRITYRSAERSSEVKSLFKRIHEDGEVKLFNPHFFSKQTIHKLLQYHPVVKEYLPETRFSATKRTIKQLLQKHDEIFIKPKDGTEGLGIYKITKAGMGYTCHTERQIIHYDSLSLLLNNITATEKARRYVVQQGIHLIQYNGRNIDFRVNMNKNIQNNWVVSGIAAKAAGAESVTTHVRLGGRVYTCNDILTRIFEDEAQKVRNKIEFAAIDLAIAIEEGIGKPVGELGLDIGIAKDGRVWMFEANSKPGRSIFKFPGLEEEGVHSLNLLYEYAYYLAGFGEQEPS</sequence>
<organism evidence="3 4">
    <name type="scientific">Neobacillus notoginsengisoli</name>
    <dbReference type="NCBI Taxonomy" id="1578198"/>
    <lineage>
        <taxon>Bacteria</taxon>
        <taxon>Bacillati</taxon>
        <taxon>Bacillota</taxon>
        <taxon>Bacilli</taxon>
        <taxon>Bacillales</taxon>
        <taxon>Bacillaceae</taxon>
        <taxon>Neobacillus</taxon>
    </lineage>
</organism>
<dbReference type="EMBL" id="QWEG01000007">
    <property type="protein sequence ID" value="RHW40307.1"/>
    <property type="molecule type" value="Genomic_DNA"/>
</dbReference>
<evidence type="ECO:0000256" key="1">
    <source>
        <dbReference type="PROSITE-ProRule" id="PRU00409"/>
    </source>
</evidence>
<gene>
    <name evidence="3" type="ORF">D1B31_12195</name>
</gene>
<evidence type="ECO:0000313" key="4">
    <source>
        <dbReference type="Proteomes" id="UP000284416"/>
    </source>
</evidence>
<dbReference type="GO" id="GO:0046872">
    <property type="term" value="F:metal ion binding"/>
    <property type="evidence" value="ECO:0007669"/>
    <property type="project" value="InterPro"/>
</dbReference>
<accession>A0A417YTC5</accession>
<dbReference type="GO" id="GO:0005524">
    <property type="term" value="F:ATP binding"/>
    <property type="evidence" value="ECO:0007669"/>
    <property type="project" value="UniProtKB-UniRule"/>
</dbReference>
<proteinExistence type="predicted"/>
<name>A0A417YTC5_9BACI</name>
<dbReference type="InterPro" id="IPR026838">
    <property type="entry name" value="YheC/D"/>
</dbReference>
<comment type="caution">
    <text evidence="3">The sequence shown here is derived from an EMBL/GenBank/DDBJ whole genome shotgun (WGS) entry which is preliminary data.</text>
</comment>
<protein>
    <submittedName>
        <fullName evidence="3">YheC/YheD family protein</fullName>
    </submittedName>
</protein>
<dbReference type="InterPro" id="IPR011761">
    <property type="entry name" value="ATP-grasp"/>
</dbReference>
<feature type="domain" description="ATP-grasp" evidence="2">
    <location>
        <begin position="207"/>
        <end position="436"/>
    </location>
</feature>
<dbReference type="PROSITE" id="PS50975">
    <property type="entry name" value="ATP_GRASP"/>
    <property type="match status" value="1"/>
</dbReference>
<keyword evidence="4" id="KW-1185">Reference proteome</keyword>
<dbReference type="AlphaFoldDB" id="A0A417YTC5"/>
<evidence type="ECO:0000313" key="3">
    <source>
        <dbReference type="EMBL" id="RHW40307.1"/>
    </source>
</evidence>
<evidence type="ECO:0000259" key="2">
    <source>
        <dbReference type="PROSITE" id="PS50975"/>
    </source>
</evidence>